<reference evidence="3 4" key="1">
    <citation type="journal article" date="2008" name="Int. J. Syst. Evol. Microbiol.">
        <title>Luteimonas marina sp. nov., isolated from seawater.</title>
        <authorList>
            <person name="Baik K.S."/>
            <person name="Park S.C."/>
            <person name="Kim M.S."/>
            <person name="Kim E.M."/>
            <person name="Park C."/>
            <person name="Chun J."/>
            <person name="Seong C.N."/>
        </authorList>
    </citation>
    <scope>NUCLEOTIDE SEQUENCE [LARGE SCALE GENOMIC DNA]</scope>
    <source>
        <strain evidence="3 4">FR1330</strain>
    </source>
</reference>
<dbReference type="Gene3D" id="3.50.50.60">
    <property type="entry name" value="FAD/NAD(P)-binding domain"/>
    <property type="match status" value="1"/>
</dbReference>
<keyword evidence="1" id="KW-0560">Oxidoreductase</keyword>
<evidence type="ECO:0000259" key="2">
    <source>
        <dbReference type="Pfam" id="PF01266"/>
    </source>
</evidence>
<dbReference type="GO" id="GO:0005737">
    <property type="term" value="C:cytoplasm"/>
    <property type="evidence" value="ECO:0007669"/>
    <property type="project" value="TreeGrafter"/>
</dbReference>
<name>A0A5C5U5N6_9GAMM</name>
<dbReference type="PANTHER" id="PTHR13847:SF201">
    <property type="entry name" value="PUTATIBE OXIDOREDUCTASE"/>
    <property type="match status" value="1"/>
</dbReference>
<organism evidence="3 4">
    <name type="scientific">Luteimonas marina</name>
    <dbReference type="NCBI Taxonomy" id="488485"/>
    <lineage>
        <taxon>Bacteria</taxon>
        <taxon>Pseudomonadati</taxon>
        <taxon>Pseudomonadota</taxon>
        <taxon>Gammaproteobacteria</taxon>
        <taxon>Lysobacterales</taxon>
        <taxon>Lysobacteraceae</taxon>
        <taxon>Luteimonas</taxon>
    </lineage>
</organism>
<gene>
    <name evidence="3" type="ORF">FQY83_08205</name>
</gene>
<dbReference type="Pfam" id="PF01266">
    <property type="entry name" value="DAO"/>
    <property type="match status" value="1"/>
</dbReference>
<dbReference type="InterPro" id="IPR036188">
    <property type="entry name" value="FAD/NAD-bd_sf"/>
</dbReference>
<comment type="caution">
    <text evidence="3">The sequence shown here is derived from an EMBL/GenBank/DDBJ whole genome shotgun (WGS) entry which is preliminary data.</text>
</comment>
<protein>
    <submittedName>
        <fullName evidence="3">FAD-binding oxidoreductase</fullName>
    </submittedName>
</protein>
<evidence type="ECO:0000313" key="4">
    <source>
        <dbReference type="Proteomes" id="UP000319980"/>
    </source>
</evidence>
<proteinExistence type="predicted"/>
<dbReference type="Proteomes" id="UP000319980">
    <property type="component" value="Unassembled WGS sequence"/>
</dbReference>
<dbReference type="OrthoDB" id="311718at2"/>
<dbReference type="PANTHER" id="PTHR13847">
    <property type="entry name" value="SARCOSINE DEHYDROGENASE-RELATED"/>
    <property type="match status" value="1"/>
</dbReference>
<dbReference type="GO" id="GO:0016491">
    <property type="term" value="F:oxidoreductase activity"/>
    <property type="evidence" value="ECO:0007669"/>
    <property type="project" value="UniProtKB-KW"/>
</dbReference>
<evidence type="ECO:0000313" key="3">
    <source>
        <dbReference type="EMBL" id="TWT21327.1"/>
    </source>
</evidence>
<keyword evidence="4" id="KW-1185">Reference proteome</keyword>
<dbReference type="AlphaFoldDB" id="A0A5C5U5N6"/>
<sequence length="404" mass="44587">MDLKSGYPWWAVKNGLMQAFPPLERDLRCDVLVVGGGITGALAADELARHGHDVAVVEQRDIAWGSSAASTGLLQYEIDTHMVELAKQYGEDDAVLAYRACAEAIPALRALARDLRDAGFGEAQSLYFASRRRDARDLREEYALRAKHGFDVEWLPPQDLEARYGIEAPAAILSRLGAHLDPYRMAYRLLGRLHRRGAGVFDRTRIEHVQTTSRGIVATTAQGAAIRAGHVVFAAGYANQQWLKQDVARNRSSYAFITDPIDPAMLGELGRTMVWESARPYLYMRPTGDHRLLVGGEDDAVDIPARRDARVGKKARTLLKRVSKMFPHLPLQPAFSWAGTFAETKDGLPFFGAHARHGPRVLFAMAYGGNGITYSMVGAGLLRAAVERKPHPLAKLFSFERAAP</sequence>
<dbReference type="Gene3D" id="3.30.9.10">
    <property type="entry name" value="D-Amino Acid Oxidase, subunit A, domain 2"/>
    <property type="match status" value="1"/>
</dbReference>
<dbReference type="SUPFAM" id="SSF51905">
    <property type="entry name" value="FAD/NAD(P)-binding domain"/>
    <property type="match status" value="1"/>
</dbReference>
<dbReference type="EMBL" id="VOHK01000003">
    <property type="protein sequence ID" value="TWT21327.1"/>
    <property type="molecule type" value="Genomic_DNA"/>
</dbReference>
<accession>A0A5C5U5N6</accession>
<dbReference type="InterPro" id="IPR006076">
    <property type="entry name" value="FAD-dep_OxRdtase"/>
</dbReference>
<dbReference type="RefSeq" id="WP_146386945.1">
    <property type="nucleotide sequence ID" value="NZ_VOHK01000003.1"/>
</dbReference>
<evidence type="ECO:0000256" key="1">
    <source>
        <dbReference type="ARBA" id="ARBA00023002"/>
    </source>
</evidence>
<feature type="domain" description="FAD dependent oxidoreductase" evidence="2">
    <location>
        <begin position="30"/>
        <end position="382"/>
    </location>
</feature>